<proteinExistence type="predicted"/>
<dbReference type="EMBL" id="JACHLP010000001">
    <property type="protein sequence ID" value="MBB4841798.1"/>
    <property type="molecule type" value="Genomic_DNA"/>
</dbReference>
<name>A0A840L6G0_9BURK</name>
<dbReference type="RefSeq" id="WP_184295442.1">
    <property type="nucleotide sequence ID" value="NZ_JACHLP010000001.1"/>
</dbReference>
<feature type="transmembrane region" description="Helical" evidence="1">
    <location>
        <begin position="12"/>
        <end position="39"/>
    </location>
</feature>
<dbReference type="Proteomes" id="UP000562027">
    <property type="component" value="Unassembled WGS sequence"/>
</dbReference>
<gene>
    <name evidence="2" type="ORF">HNP55_000293</name>
</gene>
<accession>A0A840L6G0</accession>
<evidence type="ECO:0000256" key="1">
    <source>
        <dbReference type="SAM" id="Phobius"/>
    </source>
</evidence>
<dbReference type="AlphaFoldDB" id="A0A840L6G0"/>
<comment type="caution">
    <text evidence="2">The sequence shown here is derived from an EMBL/GenBank/DDBJ whole genome shotgun (WGS) entry which is preliminary data.</text>
</comment>
<sequence length="90" mass="9799">MISAVVSLLSRLVLTVASVLLVLALLVLALFTMLGLLLWSLARGRRPVVDLSGFRRAQQFRAGRARATPARPPATDVVDVEARELPEGRH</sequence>
<protein>
    <submittedName>
        <fullName evidence="2">Uncharacterized protein</fullName>
    </submittedName>
</protein>
<reference evidence="2 3" key="1">
    <citation type="submission" date="2020-08" db="EMBL/GenBank/DDBJ databases">
        <title>Functional genomics of gut bacteria from endangered species of beetles.</title>
        <authorList>
            <person name="Carlos-Shanley C."/>
        </authorList>
    </citation>
    <scope>NUCLEOTIDE SEQUENCE [LARGE SCALE GENOMIC DNA]</scope>
    <source>
        <strain evidence="2 3">S00239</strain>
    </source>
</reference>
<keyword evidence="3" id="KW-1185">Reference proteome</keyword>
<evidence type="ECO:0000313" key="2">
    <source>
        <dbReference type="EMBL" id="MBB4841798.1"/>
    </source>
</evidence>
<keyword evidence="1" id="KW-0812">Transmembrane</keyword>
<keyword evidence="1" id="KW-0472">Membrane</keyword>
<evidence type="ECO:0000313" key="3">
    <source>
        <dbReference type="Proteomes" id="UP000562027"/>
    </source>
</evidence>
<organism evidence="2 3">
    <name type="scientific">Roseateles oligotrophus</name>
    <dbReference type="NCBI Taxonomy" id="1769250"/>
    <lineage>
        <taxon>Bacteria</taxon>
        <taxon>Pseudomonadati</taxon>
        <taxon>Pseudomonadota</taxon>
        <taxon>Betaproteobacteria</taxon>
        <taxon>Burkholderiales</taxon>
        <taxon>Sphaerotilaceae</taxon>
        <taxon>Roseateles</taxon>
    </lineage>
</organism>
<keyword evidence="1" id="KW-1133">Transmembrane helix</keyword>